<dbReference type="InterPro" id="IPR036640">
    <property type="entry name" value="ABC1_TM_sf"/>
</dbReference>
<dbReference type="EMBL" id="JAXIVS010000005">
    <property type="protein sequence ID" value="MDY7228093.1"/>
    <property type="molecule type" value="Genomic_DNA"/>
</dbReference>
<evidence type="ECO:0000256" key="4">
    <source>
        <dbReference type="ARBA" id="ARBA00022801"/>
    </source>
</evidence>
<dbReference type="Proteomes" id="UP001291309">
    <property type="component" value="Unassembled WGS sequence"/>
</dbReference>
<protein>
    <submittedName>
        <fullName evidence="12">Peptidase domain-containing ABC transporter</fullName>
    </submittedName>
</protein>
<name>A0ABU5H3R2_9BACT</name>
<keyword evidence="6 8" id="KW-1133">Transmembrane helix</keyword>
<evidence type="ECO:0000256" key="1">
    <source>
        <dbReference type="ARBA" id="ARBA00004651"/>
    </source>
</evidence>
<evidence type="ECO:0000256" key="2">
    <source>
        <dbReference type="ARBA" id="ARBA00022692"/>
    </source>
</evidence>
<accession>A0ABU5H3R2</accession>
<evidence type="ECO:0000256" key="6">
    <source>
        <dbReference type="ARBA" id="ARBA00022989"/>
    </source>
</evidence>
<dbReference type="Pfam" id="PF00005">
    <property type="entry name" value="ABC_tran"/>
    <property type="match status" value="1"/>
</dbReference>
<dbReference type="PROSITE" id="PS50929">
    <property type="entry name" value="ABC_TM1F"/>
    <property type="match status" value="1"/>
</dbReference>
<feature type="transmembrane region" description="Helical" evidence="8">
    <location>
        <begin position="219"/>
        <end position="240"/>
    </location>
</feature>
<dbReference type="PROSITE" id="PS50893">
    <property type="entry name" value="ABC_TRANSPORTER_2"/>
    <property type="match status" value="1"/>
</dbReference>
<evidence type="ECO:0000256" key="7">
    <source>
        <dbReference type="ARBA" id="ARBA00023136"/>
    </source>
</evidence>
<dbReference type="PROSITE" id="PS00211">
    <property type="entry name" value="ABC_TRANSPORTER_1"/>
    <property type="match status" value="1"/>
</dbReference>
<dbReference type="SUPFAM" id="SSF52540">
    <property type="entry name" value="P-loop containing nucleoside triphosphate hydrolases"/>
    <property type="match status" value="1"/>
</dbReference>
<comment type="subcellular location">
    <subcellularLocation>
        <location evidence="1">Cell membrane</location>
        <topology evidence="1">Multi-pass membrane protein</topology>
    </subcellularLocation>
</comment>
<evidence type="ECO:0000256" key="8">
    <source>
        <dbReference type="SAM" id="Phobius"/>
    </source>
</evidence>
<feature type="transmembrane region" description="Helical" evidence="8">
    <location>
        <begin position="322"/>
        <end position="341"/>
    </location>
</feature>
<dbReference type="InterPro" id="IPR017871">
    <property type="entry name" value="ABC_transporter-like_CS"/>
</dbReference>
<feature type="domain" description="ABC transporter" evidence="9">
    <location>
        <begin position="498"/>
        <end position="731"/>
    </location>
</feature>
<feature type="transmembrane region" description="Helical" evidence="8">
    <location>
        <begin position="408"/>
        <end position="430"/>
    </location>
</feature>
<dbReference type="RefSeq" id="WP_321546818.1">
    <property type="nucleotide sequence ID" value="NZ_JAXIVS010000005.1"/>
</dbReference>
<dbReference type="SMART" id="SM00382">
    <property type="entry name" value="AAA"/>
    <property type="match status" value="1"/>
</dbReference>
<sequence length="740" mass="80571">MRTAETKTPGLADRFPALHNLQTRVRGRVPLVRQLSELECGAACVAMVLGFHGKPTRLEEVRQAMGAARDGVSALDILRTARSFGLRGRGVSIDEEALRYLPMGTILHWQFSHFVVFERMSRGYVYLADPGQGRRRVTLERFKQAFTGVALLLEPGEHFETGKARPRRASRYALQVLQQSHTLTRVLVMSLVLQLFALAIPVLTGLVIDRVVPRGDVHLLGVVAAGLLALTGFQLLTTLIRGHLLLELRTRLDSNMTLSFVEHLMGLAWSFFQVRAAGDLLARMGSNATVREILSSGALSALLDGALVVLYLGLMFAVSPMLGLFVLGLGLLQVLILVLSARRQRSLLSESLEVEAKSQSYQVEMLTGIQTLKAFGVEHQAVNRFSELFVNVLNVSLRRGRLMAWVEALNGSLRMVAPLLLLSFGALQVMSGKVTLGTMMGLNALAGALLVPLSNLVSTASQLQLLGSYIERIDDIFDTPPERDPSKPGQVAKLKGGIELERVSFRYAPTAPLVVKDVSVRIDPGQFVAIVGRSGAGKSTLANLLLGLYLPTSGRVAYDSADLADLDLQSVRSQMGVVPQEPAFFSTTLRANIALRDPTLPLEPILEASRLARLHDDVSAMPMGYDTPLVDRGASLSGGQRQRLALARALVHNPAVLLLDEATSALDSITENQVQQALASLRCTRVVIAHRLSTVVDADLILVMDDGKLVESGRHEELLAQRGVYSELVRAQIEKTGRLE</sequence>
<dbReference type="InterPro" id="IPR011527">
    <property type="entry name" value="ABC1_TM_dom"/>
</dbReference>
<keyword evidence="7 8" id="KW-0472">Membrane</keyword>
<dbReference type="InterPro" id="IPR027417">
    <property type="entry name" value="P-loop_NTPase"/>
</dbReference>
<evidence type="ECO:0000259" key="11">
    <source>
        <dbReference type="PROSITE" id="PS50990"/>
    </source>
</evidence>
<dbReference type="InterPro" id="IPR005074">
    <property type="entry name" value="Peptidase_C39"/>
</dbReference>
<keyword evidence="3" id="KW-0547">Nucleotide-binding</keyword>
<dbReference type="Gene3D" id="3.90.70.10">
    <property type="entry name" value="Cysteine proteinases"/>
    <property type="match status" value="1"/>
</dbReference>
<evidence type="ECO:0000259" key="9">
    <source>
        <dbReference type="PROSITE" id="PS50893"/>
    </source>
</evidence>
<keyword evidence="2 8" id="KW-0812">Transmembrane</keyword>
<feature type="domain" description="ABC transmembrane type-1" evidence="10">
    <location>
        <begin position="186"/>
        <end position="465"/>
    </location>
</feature>
<keyword evidence="4" id="KW-0378">Hydrolase</keyword>
<gene>
    <name evidence="12" type="ORF">SYV04_16865</name>
</gene>
<dbReference type="Pfam" id="PF03412">
    <property type="entry name" value="Peptidase_C39"/>
    <property type="match status" value="1"/>
</dbReference>
<evidence type="ECO:0000256" key="3">
    <source>
        <dbReference type="ARBA" id="ARBA00022741"/>
    </source>
</evidence>
<dbReference type="InterPro" id="IPR039421">
    <property type="entry name" value="Type_1_exporter"/>
</dbReference>
<organism evidence="12 13">
    <name type="scientific">Hyalangium rubrum</name>
    <dbReference type="NCBI Taxonomy" id="3103134"/>
    <lineage>
        <taxon>Bacteria</taxon>
        <taxon>Pseudomonadati</taxon>
        <taxon>Myxococcota</taxon>
        <taxon>Myxococcia</taxon>
        <taxon>Myxococcales</taxon>
        <taxon>Cystobacterineae</taxon>
        <taxon>Archangiaceae</taxon>
        <taxon>Hyalangium</taxon>
    </lineage>
</organism>
<evidence type="ECO:0000259" key="10">
    <source>
        <dbReference type="PROSITE" id="PS50929"/>
    </source>
</evidence>
<proteinExistence type="predicted"/>
<keyword evidence="13" id="KW-1185">Reference proteome</keyword>
<dbReference type="CDD" id="cd18779">
    <property type="entry name" value="ABC_6TM_T1SS_like"/>
    <property type="match status" value="1"/>
</dbReference>
<dbReference type="InterPro" id="IPR003439">
    <property type="entry name" value="ABC_transporter-like_ATP-bd"/>
</dbReference>
<feature type="transmembrane region" description="Helical" evidence="8">
    <location>
        <begin position="186"/>
        <end position="207"/>
    </location>
</feature>
<dbReference type="Pfam" id="PF00664">
    <property type="entry name" value="ABC_membrane"/>
    <property type="match status" value="1"/>
</dbReference>
<dbReference type="PANTHER" id="PTHR43394">
    <property type="entry name" value="ATP-DEPENDENT PERMEASE MDL1, MITOCHONDRIAL"/>
    <property type="match status" value="1"/>
</dbReference>
<dbReference type="PANTHER" id="PTHR43394:SF1">
    <property type="entry name" value="ATP-BINDING CASSETTE SUB-FAMILY B MEMBER 10, MITOCHONDRIAL"/>
    <property type="match status" value="1"/>
</dbReference>
<feature type="transmembrane region" description="Helical" evidence="8">
    <location>
        <begin position="293"/>
        <end position="316"/>
    </location>
</feature>
<comment type="caution">
    <text evidence="12">The sequence shown here is derived from an EMBL/GenBank/DDBJ whole genome shotgun (WGS) entry which is preliminary data.</text>
</comment>
<evidence type="ECO:0000256" key="5">
    <source>
        <dbReference type="ARBA" id="ARBA00022840"/>
    </source>
</evidence>
<dbReference type="SUPFAM" id="SSF90123">
    <property type="entry name" value="ABC transporter transmembrane region"/>
    <property type="match status" value="1"/>
</dbReference>
<keyword evidence="5" id="KW-0067">ATP-binding</keyword>
<reference evidence="12 13" key="1">
    <citation type="submission" date="2023-12" db="EMBL/GenBank/DDBJ databases">
        <title>the genome sequence of Hyalangium sp. s54d21.</title>
        <authorList>
            <person name="Zhang X."/>
        </authorList>
    </citation>
    <scope>NUCLEOTIDE SEQUENCE [LARGE SCALE GENOMIC DNA]</scope>
    <source>
        <strain evidence="13">s54d21</strain>
    </source>
</reference>
<dbReference type="Gene3D" id="3.40.50.300">
    <property type="entry name" value="P-loop containing nucleotide triphosphate hydrolases"/>
    <property type="match status" value="1"/>
</dbReference>
<dbReference type="PROSITE" id="PS50990">
    <property type="entry name" value="PEPTIDASE_C39"/>
    <property type="match status" value="1"/>
</dbReference>
<feature type="domain" description="Peptidase C39" evidence="11">
    <location>
        <begin position="34"/>
        <end position="153"/>
    </location>
</feature>
<evidence type="ECO:0000313" key="13">
    <source>
        <dbReference type="Proteomes" id="UP001291309"/>
    </source>
</evidence>
<dbReference type="InterPro" id="IPR003593">
    <property type="entry name" value="AAA+_ATPase"/>
</dbReference>
<evidence type="ECO:0000313" key="12">
    <source>
        <dbReference type="EMBL" id="MDY7228093.1"/>
    </source>
</evidence>
<dbReference type="Gene3D" id="1.20.1560.10">
    <property type="entry name" value="ABC transporter type 1, transmembrane domain"/>
    <property type="match status" value="1"/>
</dbReference>